<protein>
    <submittedName>
        <fullName evidence="1">Membrane dipeptidase</fullName>
    </submittedName>
</protein>
<evidence type="ECO:0000313" key="2">
    <source>
        <dbReference type="Proteomes" id="UP000199421"/>
    </source>
</evidence>
<dbReference type="InterPro" id="IPR008257">
    <property type="entry name" value="Pept_M19"/>
</dbReference>
<proteinExistence type="predicted"/>
<dbReference type="PROSITE" id="PS51365">
    <property type="entry name" value="RENAL_DIPEPTIDASE_2"/>
    <property type="match status" value="1"/>
</dbReference>
<evidence type="ECO:0000313" key="1">
    <source>
        <dbReference type="EMBL" id="SEL75143.1"/>
    </source>
</evidence>
<name>A0A1H7SRJ8_OLID1</name>
<dbReference type="SUPFAM" id="SSF51556">
    <property type="entry name" value="Metallo-dependent hydrolases"/>
    <property type="match status" value="1"/>
</dbReference>
<dbReference type="InterPro" id="IPR032466">
    <property type="entry name" value="Metal_Hydrolase"/>
</dbReference>
<sequence>MKTKLLIFLSLGVGMAYGQQVDDIHKKAIVIDMHNDVLSESVMKGKDITKSIHKGHTDLPRLKKGGIDVQFFSVWCDGKKKAPFAYANKQIDALNRIIKKDSGIVLGTNMREIEKGIAQDKLVAMIGVEGGHMIENRLDYIDSLHRRGVNYLTLTWNNSTDWASSAADESRKNSKQLGLSDFGKKVVERMNKLGMMIDLSHVGEQTFYDVLAISTKPVVVSHSDVYQINPHYRNLKDEQIKAIAKNDGVIGVNFYSDFLDPSYRRKVSLLYAKYVSKIDTIKLTVDKKFNLLPQKAKEELRPSLSLIVDHISYLVKLAGIDHVGLGADFDGMESTPIGLNDVADYPNLTEVLIKCGYNEEDIYKILGGNILRVIKAQQD</sequence>
<dbReference type="PANTHER" id="PTHR10443">
    <property type="entry name" value="MICROSOMAL DIPEPTIDASE"/>
    <property type="match status" value="1"/>
</dbReference>
<dbReference type="CDD" id="cd01301">
    <property type="entry name" value="rDP_like"/>
    <property type="match status" value="1"/>
</dbReference>
<dbReference type="Proteomes" id="UP000199421">
    <property type="component" value="Unassembled WGS sequence"/>
</dbReference>
<accession>A0A1H7SRJ8</accession>
<reference evidence="2" key="1">
    <citation type="submission" date="2016-10" db="EMBL/GenBank/DDBJ databases">
        <authorList>
            <person name="Varghese N."/>
            <person name="Submissions S."/>
        </authorList>
    </citation>
    <scope>NUCLEOTIDE SEQUENCE [LARGE SCALE GENOMIC DNA]</scope>
    <source>
        <strain evidence="2">DSM 18733</strain>
    </source>
</reference>
<dbReference type="Gene3D" id="3.20.20.140">
    <property type="entry name" value="Metal-dependent hydrolases"/>
    <property type="match status" value="1"/>
</dbReference>
<dbReference type="RefSeq" id="WP_093326475.1">
    <property type="nucleotide sequence ID" value="NZ_FOAF01000003.1"/>
</dbReference>
<dbReference type="PANTHER" id="PTHR10443:SF12">
    <property type="entry name" value="DIPEPTIDASE"/>
    <property type="match status" value="1"/>
</dbReference>
<keyword evidence="2" id="KW-1185">Reference proteome</keyword>
<organism evidence="1 2">
    <name type="scientific">Olivibacter domesticus</name>
    <name type="common">Pseudosphingobacterium domesticum</name>
    <dbReference type="NCBI Taxonomy" id="407022"/>
    <lineage>
        <taxon>Bacteria</taxon>
        <taxon>Pseudomonadati</taxon>
        <taxon>Bacteroidota</taxon>
        <taxon>Sphingobacteriia</taxon>
        <taxon>Sphingobacteriales</taxon>
        <taxon>Sphingobacteriaceae</taxon>
        <taxon>Olivibacter</taxon>
    </lineage>
</organism>
<dbReference type="EMBL" id="FOAF01000003">
    <property type="protein sequence ID" value="SEL75143.1"/>
    <property type="molecule type" value="Genomic_DNA"/>
</dbReference>
<dbReference type="Pfam" id="PF01244">
    <property type="entry name" value="Peptidase_M19"/>
    <property type="match status" value="1"/>
</dbReference>
<dbReference type="AlphaFoldDB" id="A0A1H7SRJ8"/>
<gene>
    <name evidence="1" type="ORF">SAMN05661044_03342</name>
</gene>
<dbReference type="OrthoDB" id="9804920at2"/>
<dbReference type="GO" id="GO:0070573">
    <property type="term" value="F:metallodipeptidase activity"/>
    <property type="evidence" value="ECO:0007669"/>
    <property type="project" value="InterPro"/>
</dbReference>
<dbReference type="GO" id="GO:0006508">
    <property type="term" value="P:proteolysis"/>
    <property type="evidence" value="ECO:0007669"/>
    <property type="project" value="InterPro"/>
</dbReference>